<feature type="transmembrane region" description="Helical" evidence="2">
    <location>
        <begin position="71"/>
        <end position="89"/>
    </location>
</feature>
<feature type="transmembrane region" description="Helical" evidence="2">
    <location>
        <begin position="101"/>
        <end position="124"/>
    </location>
</feature>
<evidence type="ECO:0000256" key="2">
    <source>
        <dbReference type="SAM" id="Phobius"/>
    </source>
</evidence>
<dbReference type="EMBL" id="OU899035">
    <property type="protein sequence ID" value="CAH1725655.1"/>
    <property type="molecule type" value="Genomic_DNA"/>
</dbReference>
<evidence type="ECO:0000313" key="4">
    <source>
        <dbReference type="Proteomes" id="UP001154329"/>
    </source>
</evidence>
<dbReference type="AlphaFoldDB" id="A0A9P0J301"/>
<proteinExistence type="predicted"/>
<evidence type="ECO:0000313" key="3">
    <source>
        <dbReference type="EMBL" id="CAH1725655.1"/>
    </source>
</evidence>
<reference evidence="3" key="2">
    <citation type="submission" date="2022-10" db="EMBL/GenBank/DDBJ databases">
        <authorList>
            <consortium name="ENA_rothamsted_submissions"/>
            <consortium name="culmorum"/>
            <person name="King R."/>
        </authorList>
    </citation>
    <scope>NUCLEOTIDE SEQUENCE</scope>
</reference>
<keyword evidence="2" id="KW-0472">Membrane</keyword>
<keyword evidence="2" id="KW-1133">Transmembrane helix</keyword>
<evidence type="ECO:0000256" key="1">
    <source>
        <dbReference type="SAM" id="MobiDB-lite"/>
    </source>
</evidence>
<feature type="transmembrane region" description="Helical" evidence="2">
    <location>
        <begin position="191"/>
        <end position="211"/>
    </location>
</feature>
<feature type="transmembrane region" description="Helical" evidence="2">
    <location>
        <begin position="136"/>
        <end position="154"/>
    </location>
</feature>
<dbReference type="Proteomes" id="UP001154329">
    <property type="component" value="Chromosome 2"/>
</dbReference>
<keyword evidence="2" id="KW-0812">Transmembrane</keyword>
<organism evidence="3 4">
    <name type="scientific">Aphis gossypii</name>
    <name type="common">Cotton aphid</name>
    <dbReference type="NCBI Taxonomy" id="80765"/>
    <lineage>
        <taxon>Eukaryota</taxon>
        <taxon>Metazoa</taxon>
        <taxon>Ecdysozoa</taxon>
        <taxon>Arthropoda</taxon>
        <taxon>Hexapoda</taxon>
        <taxon>Insecta</taxon>
        <taxon>Pterygota</taxon>
        <taxon>Neoptera</taxon>
        <taxon>Paraneoptera</taxon>
        <taxon>Hemiptera</taxon>
        <taxon>Sternorrhyncha</taxon>
        <taxon>Aphidomorpha</taxon>
        <taxon>Aphidoidea</taxon>
        <taxon>Aphididae</taxon>
        <taxon>Aphidini</taxon>
        <taxon>Aphis</taxon>
        <taxon>Aphis</taxon>
    </lineage>
</organism>
<keyword evidence="4" id="KW-1185">Reference proteome</keyword>
<accession>A0A9P0J301</accession>
<gene>
    <name evidence="3" type="ORF">APHIGO_LOCUS6694</name>
</gene>
<feature type="region of interest" description="Disordered" evidence="1">
    <location>
        <begin position="221"/>
        <end position="243"/>
    </location>
</feature>
<name>A0A9P0J301_APHGO</name>
<feature type="transmembrane region" description="Helical" evidence="2">
    <location>
        <begin position="20"/>
        <end position="38"/>
    </location>
</feature>
<dbReference type="OrthoDB" id="6616313at2759"/>
<protein>
    <submittedName>
        <fullName evidence="3">Uncharacterized protein</fullName>
    </submittedName>
</protein>
<sequence length="243" mass="28554">MDLTIVDDPITYLCNASRSFALLNNCVCYSLCYLYVYYGRQYFQNYNLQLNTDFINSLTLFFKNVNTAEKMYFLLSTCLLVLMILMIFANHKFRSKFKPNVFTIKLWLIVHGVVFYFVLVSFIIPSITTITKKYDVLLVGIITDAILAYEMYVVKCLYNEVRLQNMSVFDLINFTSMRHSAQSTYQSSHLAAIYSTMALIMWYFLWIFFILRKRMNPKPPNNMSIQDRTSNTGNKDYTSVYCT</sequence>
<reference evidence="3" key="1">
    <citation type="submission" date="2022-02" db="EMBL/GenBank/DDBJ databases">
        <authorList>
            <person name="King R."/>
        </authorList>
    </citation>
    <scope>NUCLEOTIDE SEQUENCE</scope>
</reference>